<dbReference type="GO" id="GO:0006352">
    <property type="term" value="P:DNA-templated transcription initiation"/>
    <property type="evidence" value="ECO:0007669"/>
    <property type="project" value="InterPro"/>
</dbReference>
<dbReference type="Gene3D" id="1.10.10.10">
    <property type="entry name" value="Winged helix-like DNA-binding domain superfamily/Winged helix DNA-binding domain"/>
    <property type="match status" value="1"/>
</dbReference>
<proteinExistence type="inferred from homology"/>
<dbReference type="InterPro" id="IPR039425">
    <property type="entry name" value="RNA_pol_sigma-70-like"/>
</dbReference>
<name>A0A1T0AX96_9PAST</name>
<dbReference type="STRING" id="123822.B0188_08070"/>
<dbReference type="CDD" id="cd06171">
    <property type="entry name" value="Sigma70_r4"/>
    <property type="match status" value="1"/>
</dbReference>
<dbReference type="InterPro" id="IPR014284">
    <property type="entry name" value="RNA_pol_sigma-70_dom"/>
</dbReference>
<comment type="caution">
    <text evidence="8">The sequence shown here is derived from an EMBL/GenBank/DDBJ whole genome shotgun (WGS) entry which is preliminary data.</text>
</comment>
<dbReference type="InterPro" id="IPR013325">
    <property type="entry name" value="RNA_pol_sigma_r2"/>
</dbReference>
<gene>
    <name evidence="8" type="ORF">B0188_08070</name>
</gene>
<protein>
    <submittedName>
        <fullName evidence="8">RNA polymerase subunit sigma</fullName>
    </submittedName>
</protein>
<dbReference type="PANTHER" id="PTHR43133">
    <property type="entry name" value="RNA POLYMERASE ECF-TYPE SIGMA FACTO"/>
    <property type="match status" value="1"/>
</dbReference>
<dbReference type="Pfam" id="PF08281">
    <property type="entry name" value="Sigma70_r4_2"/>
    <property type="match status" value="1"/>
</dbReference>
<dbReference type="InterPro" id="IPR036388">
    <property type="entry name" value="WH-like_DNA-bd_sf"/>
</dbReference>
<evidence type="ECO:0000259" key="6">
    <source>
        <dbReference type="Pfam" id="PF04542"/>
    </source>
</evidence>
<reference evidence="8 9" key="1">
    <citation type="submission" date="2017-02" db="EMBL/GenBank/DDBJ databases">
        <title>Draft genome sequence of Haemophilus felis CCUG 31170 type strain.</title>
        <authorList>
            <person name="Engstrom-Jakobsson H."/>
            <person name="Salva-Serra F."/>
            <person name="Thorell K."/>
            <person name="Gonzales-Siles L."/>
            <person name="Karlsson R."/>
            <person name="Boulund F."/>
            <person name="Engstrand L."/>
            <person name="Kristiansson E."/>
            <person name="Moore E."/>
        </authorList>
    </citation>
    <scope>NUCLEOTIDE SEQUENCE [LARGE SCALE GENOMIC DNA]</scope>
    <source>
        <strain evidence="8 9">CCUG 31170</strain>
    </source>
</reference>
<organism evidence="8 9">
    <name type="scientific">[Haemophilus] felis</name>
    <dbReference type="NCBI Taxonomy" id="123822"/>
    <lineage>
        <taxon>Bacteria</taxon>
        <taxon>Pseudomonadati</taxon>
        <taxon>Pseudomonadota</taxon>
        <taxon>Gammaproteobacteria</taxon>
        <taxon>Pasteurellales</taxon>
        <taxon>Pasteurellaceae</taxon>
    </lineage>
</organism>
<keyword evidence="5" id="KW-0804">Transcription</keyword>
<evidence type="ECO:0000256" key="1">
    <source>
        <dbReference type="ARBA" id="ARBA00010641"/>
    </source>
</evidence>
<dbReference type="NCBIfam" id="TIGR02943">
    <property type="entry name" value="Sig70_famx1"/>
    <property type="match status" value="1"/>
</dbReference>
<dbReference type="GO" id="GO:0016987">
    <property type="term" value="F:sigma factor activity"/>
    <property type="evidence" value="ECO:0007669"/>
    <property type="project" value="UniProtKB-KW"/>
</dbReference>
<keyword evidence="4" id="KW-0238">DNA-binding</keyword>
<dbReference type="PANTHER" id="PTHR43133:SF8">
    <property type="entry name" value="RNA POLYMERASE SIGMA FACTOR HI_1459-RELATED"/>
    <property type="match status" value="1"/>
</dbReference>
<feature type="domain" description="RNA polymerase sigma-70 region 2" evidence="6">
    <location>
        <begin position="18"/>
        <end position="75"/>
    </location>
</feature>
<dbReference type="SUPFAM" id="SSF88659">
    <property type="entry name" value="Sigma3 and sigma4 domains of RNA polymerase sigma factors"/>
    <property type="match status" value="1"/>
</dbReference>
<keyword evidence="2" id="KW-0805">Transcription regulation</keyword>
<dbReference type="OrthoDB" id="9782108at2"/>
<sequence>MKNLSNADLESIREKMLKFAELQLKDKSVAEDMVQEAFVSALKNLSSFKRQSALKTWMFAILKNKIIDYLRTNQRFVLESDLVDEEEQENNFFERGMWRKEYRPSHLQEDENQIYSAQFWLVFESCLTHLPALQAKIFMMREYLELTAEEICHRENVSTSNLHVLLYRARLQLQHCLTRKIEAV</sequence>
<comment type="similarity">
    <text evidence="1">Belongs to the sigma-70 factor family. ECF subfamily.</text>
</comment>
<dbReference type="InterPro" id="IPR014289">
    <property type="entry name" value="RNA_pol_sigma-24-rel"/>
</dbReference>
<keyword evidence="9" id="KW-1185">Reference proteome</keyword>
<dbReference type="Gene3D" id="1.10.1740.10">
    <property type="match status" value="1"/>
</dbReference>
<dbReference type="NCBIfam" id="NF009182">
    <property type="entry name" value="PRK12530.1"/>
    <property type="match status" value="1"/>
</dbReference>
<keyword evidence="3" id="KW-0731">Sigma factor</keyword>
<evidence type="ECO:0000256" key="4">
    <source>
        <dbReference type="ARBA" id="ARBA00023125"/>
    </source>
</evidence>
<evidence type="ECO:0000256" key="3">
    <source>
        <dbReference type="ARBA" id="ARBA00023082"/>
    </source>
</evidence>
<evidence type="ECO:0000313" key="9">
    <source>
        <dbReference type="Proteomes" id="UP000190023"/>
    </source>
</evidence>
<dbReference type="InterPro" id="IPR013324">
    <property type="entry name" value="RNA_pol_sigma_r3/r4-like"/>
</dbReference>
<dbReference type="Pfam" id="PF04542">
    <property type="entry name" value="Sigma70_r2"/>
    <property type="match status" value="1"/>
</dbReference>
<evidence type="ECO:0000313" key="8">
    <source>
        <dbReference type="EMBL" id="OOS02580.1"/>
    </source>
</evidence>
<dbReference type="SUPFAM" id="SSF88946">
    <property type="entry name" value="Sigma2 domain of RNA polymerase sigma factors"/>
    <property type="match status" value="1"/>
</dbReference>
<dbReference type="Proteomes" id="UP000190023">
    <property type="component" value="Unassembled WGS sequence"/>
</dbReference>
<evidence type="ECO:0000256" key="5">
    <source>
        <dbReference type="ARBA" id="ARBA00023163"/>
    </source>
</evidence>
<dbReference type="InterPro" id="IPR007627">
    <property type="entry name" value="RNA_pol_sigma70_r2"/>
</dbReference>
<dbReference type="InterPro" id="IPR013249">
    <property type="entry name" value="RNA_pol_sigma70_r4_t2"/>
</dbReference>
<accession>A0A1T0AX96</accession>
<feature type="domain" description="RNA polymerase sigma factor 70 region 4 type 2" evidence="7">
    <location>
        <begin position="123"/>
        <end position="173"/>
    </location>
</feature>
<evidence type="ECO:0000256" key="2">
    <source>
        <dbReference type="ARBA" id="ARBA00023015"/>
    </source>
</evidence>
<dbReference type="NCBIfam" id="TIGR02937">
    <property type="entry name" value="sigma70-ECF"/>
    <property type="match status" value="1"/>
</dbReference>
<evidence type="ECO:0000259" key="7">
    <source>
        <dbReference type="Pfam" id="PF08281"/>
    </source>
</evidence>
<dbReference type="AlphaFoldDB" id="A0A1T0AX96"/>
<dbReference type="EMBL" id="MUYB01000033">
    <property type="protein sequence ID" value="OOS02580.1"/>
    <property type="molecule type" value="Genomic_DNA"/>
</dbReference>
<dbReference type="GO" id="GO:0003677">
    <property type="term" value="F:DNA binding"/>
    <property type="evidence" value="ECO:0007669"/>
    <property type="project" value="UniProtKB-KW"/>
</dbReference>